<organism evidence="5 6">
    <name type="scientific">Rhododendron williamsianum</name>
    <dbReference type="NCBI Taxonomy" id="262921"/>
    <lineage>
        <taxon>Eukaryota</taxon>
        <taxon>Viridiplantae</taxon>
        <taxon>Streptophyta</taxon>
        <taxon>Embryophyta</taxon>
        <taxon>Tracheophyta</taxon>
        <taxon>Spermatophyta</taxon>
        <taxon>Magnoliopsida</taxon>
        <taxon>eudicotyledons</taxon>
        <taxon>Gunneridae</taxon>
        <taxon>Pentapetalae</taxon>
        <taxon>asterids</taxon>
        <taxon>Ericales</taxon>
        <taxon>Ericaceae</taxon>
        <taxon>Ericoideae</taxon>
        <taxon>Rhodoreae</taxon>
        <taxon>Rhododendron</taxon>
    </lineage>
</organism>
<dbReference type="InterPro" id="IPR051357">
    <property type="entry name" value="H3K9_HMTase_SUVAR3-9"/>
</dbReference>
<sequence>MGLHHPYQGGIDYMEENGIKFATSIVKSGRYGNDAGESPNVVIYSGQGGNPNIVDKPPEDQKLTRGNLALKNSMDAGLPEKPVRAVNIEDDEKLPPFHYVTNVIYPEWYESTHSVPRGCDCINGCLGFEKCPCTVAYGGDIPFTSEDASLGESLSFTSVAHLANARLLAKIGLANRNSVPFGDF</sequence>
<keyword evidence="6" id="KW-1185">Reference proteome</keyword>
<dbReference type="AlphaFoldDB" id="A0A6A4M462"/>
<dbReference type="Gene3D" id="2.30.280.10">
    <property type="entry name" value="SRA-YDG"/>
    <property type="match status" value="1"/>
</dbReference>
<evidence type="ECO:0000259" key="4">
    <source>
        <dbReference type="PROSITE" id="PS51015"/>
    </source>
</evidence>
<protein>
    <recommendedName>
        <fullName evidence="4">YDG domain-containing protein</fullName>
    </recommendedName>
</protein>
<dbReference type="InterPro" id="IPR036987">
    <property type="entry name" value="SRA-YDG_sf"/>
</dbReference>
<reference evidence="5 6" key="1">
    <citation type="journal article" date="2019" name="Genome Biol. Evol.">
        <title>The Rhododendron genome and chromosomal organization provide insight into shared whole-genome duplications across the heath family (Ericaceae).</title>
        <authorList>
            <person name="Soza V.L."/>
            <person name="Lindsley D."/>
            <person name="Waalkes A."/>
            <person name="Ramage E."/>
            <person name="Patwardhan R.P."/>
            <person name="Burton J.N."/>
            <person name="Adey A."/>
            <person name="Kumar A."/>
            <person name="Qiu R."/>
            <person name="Shendure J."/>
            <person name="Hall B."/>
        </authorList>
    </citation>
    <scope>NUCLEOTIDE SEQUENCE [LARGE SCALE GENOMIC DNA]</scope>
    <source>
        <strain evidence="5">RSF 1966-606</strain>
    </source>
</reference>
<dbReference type="InterPro" id="IPR015947">
    <property type="entry name" value="PUA-like_sf"/>
</dbReference>
<dbReference type="GO" id="GO:0005694">
    <property type="term" value="C:chromosome"/>
    <property type="evidence" value="ECO:0007669"/>
    <property type="project" value="UniProtKB-SubCell"/>
</dbReference>
<dbReference type="Pfam" id="PF02182">
    <property type="entry name" value="SAD_SRA"/>
    <property type="match status" value="1"/>
</dbReference>
<evidence type="ECO:0000256" key="2">
    <source>
        <dbReference type="ARBA" id="ARBA00023242"/>
    </source>
</evidence>
<dbReference type="GO" id="GO:0003690">
    <property type="term" value="F:double-stranded DNA binding"/>
    <property type="evidence" value="ECO:0007669"/>
    <property type="project" value="TreeGrafter"/>
</dbReference>
<dbReference type="PANTHER" id="PTHR45660:SF46">
    <property type="entry name" value="HISTONE-LYSINE N-METHYLTRANSFERASE, H3 LYSINE-9 SPECIFIC SUVH6"/>
    <property type="match status" value="1"/>
</dbReference>
<evidence type="ECO:0000313" key="6">
    <source>
        <dbReference type="Proteomes" id="UP000428333"/>
    </source>
</evidence>
<dbReference type="PROSITE" id="PS51015">
    <property type="entry name" value="YDG"/>
    <property type="match status" value="1"/>
</dbReference>
<gene>
    <name evidence="5" type="ORF">C3L33_03035</name>
</gene>
<dbReference type="SMART" id="SM00466">
    <property type="entry name" value="SRA"/>
    <property type="match status" value="1"/>
</dbReference>
<dbReference type="GO" id="GO:0005634">
    <property type="term" value="C:nucleus"/>
    <property type="evidence" value="ECO:0007669"/>
    <property type="project" value="UniProtKB-SubCell"/>
</dbReference>
<comment type="subcellular location">
    <subcellularLocation>
        <location evidence="1">Chromosome</location>
    </subcellularLocation>
    <subcellularLocation>
        <location evidence="3">Nucleus</location>
    </subcellularLocation>
</comment>
<evidence type="ECO:0000313" key="5">
    <source>
        <dbReference type="EMBL" id="KAE9465050.1"/>
    </source>
</evidence>
<dbReference type="InterPro" id="IPR046341">
    <property type="entry name" value="SET_dom_sf"/>
</dbReference>
<evidence type="ECO:0000256" key="1">
    <source>
        <dbReference type="ARBA" id="ARBA00004286"/>
    </source>
</evidence>
<dbReference type="InterPro" id="IPR003105">
    <property type="entry name" value="SRA_YDG"/>
</dbReference>
<comment type="caution">
    <text evidence="5">The sequence shown here is derived from an EMBL/GenBank/DDBJ whole genome shotgun (WGS) entry which is preliminary data.</text>
</comment>
<name>A0A6A4M462_9ERIC</name>
<feature type="domain" description="YDG" evidence="4">
    <location>
        <begin position="1"/>
        <end position="128"/>
    </location>
</feature>
<dbReference type="SUPFAM" id="SSF82199">
    <property type="entry name" value="SET domain"/>
    <property type="match status" value="1"/>
</dbReference>
<dbReference type="PANTHER" id="PTHR45660">
    <property type="entry name" value="HISTONE-LYSINE N-METHYLTRANSFERASE SETMAR"/>
    <property type="match status" value="1"/>
</dbReference>
<evidence type="ECO:0000256" key="3">
    <source>
        <dbReference type="PROSITE-ProRule" id="PRU00358"/>
    </source>
</evidence>
<proteinExistence type="predicted"/>
<dbReference type="EMBL" id="QEFC01000307">
    <property type="protein sequence ID" value="KAE9465050.1"/>
    <property type="molecule type" value="Genomic_DNA"/>
</dbReference>
<keyword evidence="2 3" id="KW-0539">Nucleus</keyword>
<dbReference type="GO" id="GO:0042054">
    <property type="term" value="F:histone methyltransferase activity"/>
    <property type="evidence" value="ECO:0007669"/>
    <property type="project" value="InterPro"/>
</dbReference>
<feature type="non-terminal residue" evidence="5">
    <location>
        <position position="1"/>
    </location>
</feature>
<dbReference type="OrthoDB" id="5792673at2759"/>
<dbReference type="SUPFAM" id="SSF88697">
    <property type="entry name" value="PUA domain-like"/>
    <property type="match status" value="1"/>
</dbReference>
<dbReference type="Proteomes" id="UP000428333">
    <property type="component" value="Linkage Group LG02"/>
</dbReference>
<accession>A0A6A4M462</accession>
<dbReference type="GO" id="GO:0008270">
    <property type="term" value="F:zinc ion binding"/>
    <property type="evidence" value="ECO:0007669"/>
    <property type="project" value="InterPro"/>
</dbReference>